<evidence type="ECO:0000313" key="7">
    <source>
        <dbReference type="EMBL" id="WCT79476.1"/>
    </source>
</evidence>
<dbReference type="Pfam" id="PF07494">
    <property type="entry name" value="Reg_prop"/>
    <property type="match status" value="1"/>
</dbReference>
<sequence length="980" mass="106237">MRAWLLFLAALAAPQVPARSALAQPEARIDTAPPGYAPPGYALRAWGPESGAPTDIRTIAQTPDGFLWLGTGNGLYRFDGLSFERIEPVVYERRRSATILTMAVASDGALWVGRDYGGVSVWRNGRLEDLPRDQQVKGAVQAITAGPNGDVWIATIGGLGPQLHLFRHGRWSLISPQTGLQDESIDHLVVARDAALWIAQGASVSRIAPGGLRPELVLRHPAYPATLAQDDAGAVWMTSAKGIERLGKEPMIRPLPSTVPAPGLFQHGGLIFADGAAWLSGYRDGMMLAARGAPARLMSMAITVLFRDAEGSLWGGGADGLIRLRRSDVIRVALPGAPTTGFALGGAPDAPLYLGTDSGVVGIENGRPRLIHPGGYITAICAGQKGELLAMAQTKGYVRQGGRWRYLPPPPDAAPTGSCAVTSDGRILNIVGNLNIAQLEGGRWKGWQPAQDWQFGVSDGQKGLFTLRPTTSLTHLTPTGQSEIWNRDQIATGFMRMLRPFGPDLYVGGEQGLARMRGGRTVTLDARHHPWLAEITGIAVGRDRVWIISGAGIADVERGRWDAAFAHPEQAIPHRLHGDHEGIHARRDVYWAANDAGIDAQGRPWFVTNRGLVRIAPEGGAAPAPAPPVLIRSLEADGRVYHGDGAALPAGTRRVQIEAAALSLIDPARNLYRYRLSGIDRDWVQTDARTIAYTGLAPGRYVMEVMAANADGRWSTRAARVTFSIAPYFWQTWWFAALAGLALGVAVWAGLRWRIRAATQAVRQRIEDRLVVHQHIARELHDTLLQGFQGLMLRFQSTLERLPHDHPARLELEATLERADDVLIEGRDKVRELRAAGEPVDLAALLRALAAARLEDGPVWDLRITGKPRRVCAPVADEIEAIASEALFNARRHAQAGRIIITISFARDSLHLSVADDGVGLDREVLAQGGRPGHFGLIHMRERAAALGAKFDMGDARPHGTVMTLTIPARIAFREVKWSF</sequence>
<evidence type="ECO:0000256" key="1">
    <source>
        <dbReference type="ARBA" id="ARBA00022679"/>
    </source>
</evidence>
<dbReference type="InterPro" id="IPR011712">
    <property type="entry name" value="Sig_transdc_His_kin_sub3_dim/P"/>
</dbReference>
<evidence type="ECO:0000256" key="2">
    <source>
        <dbReference type="ARBA" id="ARBA00022777"/>
    </source>
</evidence>
<dbReference type="Pfam" id="PF07730">
    <property type="entry name" value="HisKA_3"/>
    <property type="match status" value="1"/>
</dbReference>
<name>A0ABY7U2D2_9SPHN</name>
<evidence type="ECO:0000313" key="8">
    <source>
        <dbReference type="Proteomes" id="UP001218231"/>
    </source>
</evidence>
<keyword evidence="3" id="KW-0902">Two-component regulatory system</keyword>
<dbReference type="PANTHER" id="PTHR24421:SF62">
    <property type="entry name" value="SENSORY TRANSDUCTION HISTIDINE KINASE"/>
    <property type="match status" value="1"/>
</dbReference>
<dbReference type="CDD" id="cd16917">
    <property type="entry name" value="HATPase_UhpB-NarQ-NarX-like"/>
    <property type="match status" value="1"/>
</dbReference>
<dbReference type="SUPFAM" id="SSF63829">
    <property type="entry name" value="Calcium-dependent phosphotriesterase"/>
    <property type="match status" value="1"/>
</dbReference>
<keyword evidence="8" id="KW-1185">Reference proteome</keyword>
<dbReference type="SMART" id="SM00387">
    <property type="entry name" value="HATPase_c"/>
    <property type="match status" value="1"/>
</dbReference>
<keyword evidence="4" id="KW-0472">Membrane</keyword>
<keyword evidence="1" id="KW-0808">Transferase</keyword>
<dbReference type="Gene3D" id="3.30.565.10">
    <property type="entry name" value="Histidine kinase-like ATPase, C-terminal domain"/>
    <property type="match status" value="1"/>
</dbReference>
<dbReference type="EMBL" id="CP117418">
    <property type="protein sequence ID" value="WCT79476.1"/>
    <property type="molecule type" value="Genomic_DNA"/>
</dbReference>
<protein>
    <submittedName>
        <fullName evidence="7">Triple tyrosine motif-containing protein</fullName>
    </submittedName>
</protein>
<dbReference type="InterPro" id="IPR015943">
    <property type="entry name" value="WD40/YVTN_repeat-like_dom_sf"/>
</dbReference>
<dbReference type="Pfam" id="PF07495">
    <property type="entry name" value="Y_Y_Y"/>
    <property type="match status" value="1"/>
</dbReference>
<keyword evidence="2" id="KW-0418">Kinase</keyword>
<dbReference type="InterPro" id="IPR011123">
    <property type="entry name" value="Y_Y_Y"/>
</dbReference>
<dbReference type="InterPro" id="IPR050482">
    <property type="entry name" value="Sensor_HK_TwoCompSys"/>
</dbReference>
<feature type="chain" id="PRO_5046487389" evidence="5">
    <location>
        <begin position="24"/>
        <end position="980"/>
    </location>
</feature>
<dbReference type="Pfam" id="PF02518">
    <property type="entry name" value="HATPase_c"/>
    <property type="match status" value="1"/>
</dbReference>
<dbReference type="InterPro" id="IPR036890">
    <property type="entry name" value="HATPase_C_sf"/>
</dbReference>
<evidence type="ECO:0000256" key="3">
    <source>
        <dbReference type="ARBA" id="ARBA00023012"/>
    </source>
</evidence>
<dbReference type="SUPFAM" id="SSF55874">
    <property type="entry name" value="ATPase domain of HSP90 chaperone/DNA topoisomerase II/histidine kinase"/>
    <property type="match status" value="1"/>
</dbReference>
<organism evidence="7 8">
    <name type="scientific">Novosphingobium humi</name>
    <dbReference type="NCBI Taxonomy" id="2282397"/>
    <lineage>
        <taxon>Bacteria</taxon>
        <taxon>Pseudomonadati</taxon>
        <taxon>Pseudomonadota</taxon>
        <taxon>Alphaproteobacteria</taxon>
        <taxon>Sphingomonadales</taxon>
        <taxon>Sphingomonadaceae</taxon>
        <taxon>Novosphingobium</taxon>
    </lineage>
</organism>
<keyword evidence="4" id="KW-1133">Transmembrane helix</keyword>
<evidence type="ECO:0000256" key="4">
    <source>
        <dbReference type="SAM" id="Phobius"/>
    </source>
</evidence>
<keyword evidence="7" id="KW-0614">Plasmid</keyword>
<dbReference type="InterPro" id="IPR003594">
    <property type="entry name" value="HATPase_dom"/>
</dbReference>
<reference evidence="7 8" key="1">
    <citation type="submission" date="2023-02" db="EMBL/GenBank/DDBJ databases">
        <title>Genome sequence of Novosphingobium humi KACC 19094.</title>
        <authorList>
            <person name="Kim S."/>
            <person name="Heo J."/>
            <person name="Kwon S.-W."/>
        </authorList>
    </citation>
    <scope>NUCLEOTIDE SEQUENCE [LARGE SCALE GENOMIC DNA]</scope>
    <source>
        <strain evidence="7 8">KACC 19094</strain>
        <plasmid evidence="7 8">unnamed1</plasmid>
    </source>
</reference>
<proteinExistence type="predicted"/>
<feature type="transmembrane region" description="Helical" evidence="4">
    <location>
        <begin position="733"/>
        <end position="751"/>
    </location>
</feature>
<dbReference type="InterPro" id="IPR013783">
    <property type="entry name" value="Ig-like_fold"/>
</dbReference>
<keyword evidence="4" id="KW-0812">Transmembrane</keyword>
<dbReference type="Gene3D" id="2.60.40.10">
    <property type="entry name" value="Immunoglobulins"/>
    <property type="match status" value="1"/>
</dbReference>
<gene>
    <name evidence="7" type="ORF">PQ457_21020</name>
</gene>
<feature type="signal peptide" evidence="5">
    <location>
        <begin position="1"/>
        <end position="23"/>
    </location>
</feature>
<evidence type="ECO:0000256" key="5">
    <source>
        <dbReference type="SAM" id="SignalP"/>
    </source>
</evidence>
<dbReference type="PANTHER" id="PTHR24421">
    <property type="entry name" value="NITRATE/NITRITE SENSOR PROTEIN NARX-RELATED"/>
    <property type="match status" value="1"/>
</dbReference>
<feature type="domain" description="Histidine kinase/HSP90-like ATPase" evidence="6">
    <location>
        <begin position="874"/>
        <end position="971"/>
    </location>
</feature>
<evidence type="ECO:0000259" key="6">
    <source>
        <dbReference type="SMART" id="SM00387"/>
    </source>
</evidence>
<dbReference type="InterPro" id="IPR011110">
    <property type="entry name" value="Reg_prop"/>
</dbReference>
<keyword evidence="5" id="KW-0732">Signal</keyword>
<dbReference type="Proteomes" id="UP001218231">
    <property type="component" value="Plasmid unnamed1"/>
</dbReference>
<dbReference type="RefSeq" id="WP_273619750.1">
    <property type="nucleotide sequence ID" value="NZ_CP117418.1"/>
</dbReference>
<geneLocation type="plasmid" evidence="7 8">
    <name>unnamed1</name>
</geneLocation>
<accession>A0ABY7U2D2</accession>
<dbReference type="Gene3D" id="2.130.10.10">
    <property type="entry name" value="YVTN repeat-like/Quinoprotein amine dehydrogenase"/>
    <property type="match status" value="1"/>
</dbReference>